<reference evidence="1 2" key="1">
    <citation type="journal article" date="2017" name="Curr. Biol.">
        <title>The Evolution of Venom by Co-option of Single-Copy Genes.</title>
        <authorList>
            <person name="Martinson E.O."/>
            <person name="Mrinalini"/>
            <person name="Kelkar Y.D."/>
            <person name="Chang C.H."/>
            <person name="Werren J.H."/>
        </authorList>
    </citation>
    <scope>NUCLEOTIDE SEQUENCE [LARGE SCALE GENOMIC DNA]</scope>
    <source>
        <strain evidence="1 2">Alberta</strain>
        <tissue evidence="1">Whole body</tissue>
    </source>
</reference>
<gene>
    <name evidence="1" type="ORF">TSAR_017111</name>
</gene>
<sequence length="184" mass="20889">MPRRNSTSEFSIFADEDTFDSDSVSKSLNKESDDDDEDDAAFNFRRQRASRGINHIVSSSEVGLDKNIISILDDLPSAVLKTDNKCSVKKQSKSKMFNVVKKKALLHCSNCDADANLDVAVKSKIQPNCEKCSKPLTFVCTHKSSKCPYEFNTDSLVKVSCKFCDYFSIRKYHMTRHMERVHNI</sequence>
<organism evidence="1 2">
    <name type="scientific">Trichomalopsis sarcophagae</name>
    <dbReference type="NCBI Taxonomy" id="543379"/>
    <lineage>
        <taxon>Eukaryota</taxon>
        <taxon>Metazoa</taxon>
        <taxon>Ecdysozoa</taxon>
        <taxon>Arthropoda</taxon>
        <taxon>Hexapoda</taxon>
        <taxon>Insecta</taxon>
        <taxon>Pterygota</taxon>
        <taxon>Neoptera</taxon>
        <taxon>Endopterygota</taxon>
        <taxon>Hymenoptera</taxon>
        <taxon>Apocrita</taxon>
        <taxon>Proctotrupomorpha</taxon>
        <taxon>Chalcidoidea</taxon>
        <taxon>Pteromalidae</taxon>
        <taxon>Pteromalinae</taxon>
        <taxon>Trichomalopsis</taxon>
    </lineage>
</organism>
<accession>A0A232FGR7</accession>
<protein>
    <submittedName>
        <fullName evidence="1">Uncharacterized protein</fullName>
    </submittedName>
</protein>
<dbReference type="AlphaFoldDB" id="A0A232FGR7"/>
<comment type="caution">
    <text evidence="1">The sequence shown here is derived from an EMBL/GenBank/DDBJ whole genome shotgun (WGS) entry which is preliminary data.</text>
</comment>
<proteinExistence type="predicted"/>
<name>A0A232FGR7_9HYME</name>
<evidence type="ECO:0000313" key="1">
    <source>
        <dbReference type="EMBL" id="OXU29629.1"/>
    </source>
</evidence>
<evidence type="ECO:0000313" key="2">
    <source>
        <dbReference type="Proteomes" id="UP000215335"/>
    </source>
</evidence>
<keyword evidence="2" id="KW-1185">Reference proteome</keyword>
<dbReference type="Proteomes" id="UP000215335">
    <property type="component" value="Unassembled WGS sequence"/>
</dbReference>
<dbReference type="EMBL" id="NNAY01000265">
    <property type="protein sequence ID" value="OXU29629.1"/>
    <property type="molecule type" value="Genomic_DNA"/>
</dbReference>